<evidence type="ECO:0000259" key="1">
    <source>
        <dbReference type="Pfam" id="PF13588"/>
    </source>
</evidence>
<accession>A0A3M9NFL0</accession>
<keyword evidence="3" id="KW-1185">Reference proteome</keyword>
<dbReference type="InterPro" id="IPR029464">
    <property type="entry name" value="HSDR_N"/>
</dbReference>
<dbReference type="RefSeq" id="WP_123120487.1">
    <property type="nucleotide sequence ID" value="NZ_RJJR01000007.1"/>
</dbReference>
<gene>
    <name evidence="2" type="ORF">EFY79_09575</name>
</gene>
<dbReference type="Proteomes" id="UP000267223">
    <property type="component" value="Unassembled WGS sequence"/>
</dbReference>
<comment type="caution">
    <text evidence="2">The sequence shown here is derived from an EMBL/GenBank/DDBJ whole genome shotgun (WGS) entry which is preliminary data.</text>
</comment>
<dbReference type="EMBL" id="RJJR01000007">
    <property type="protein sequence ID" value="RNI36569.1"/>
    <property type="molecule type" value="Genomic_DNA"/>
</dbReference>
<proteinExistence type="predicted"/>
<reference evidence="2 3" key="1">
    <citation type="submission" date="2018-11" db="EMBL/GenBank/DDBJ databases">
        <title>Draft genome sequence of Ferruginibacter sp. BO-59.</title>
        <authorList>
            <person name="Im W.T."/>
        </authorList>
    </citation>
    <scope>NUCLEOTIDE SEQUENCE [LARGE SCALE GENOMIC DNA]</scope>
    <source>
        <strain evidence="2 3">BO-59</strain>
    </source>
</reference>
<sequence>MIKINFPEEQPALRNRNGTNEIFDQIRKKWLVLTPEEWVRQNIIGFLITGKNVPSPLISIEKELRLGELKKRYDIVIFNRQMIPWMIIECKEMNVALSEKVLDQILRYHISIPAKYLIITNGKYCLGFEKRKSTLEEINEFPGFS</sequence>
<feature type="domain" description="Type I restriction enzyme R protein N-terminal" evidence="1">
    <location>
        <begin position="35"/>
        <end position="142"/>
    </location>
</feature>
<evidence type="ECO:0000313" key="3">
    <source>
        <dbReference type="Proteomes" id="UP000267223"/>
    </source>
</evidence>
<evidence type="ECO:0000313" key="2">
    <source>
        <dbReference type="EMBL" id="RNI36569.1"/>
    </source>
</evidence>
<dbReference type="OrthoDB" id="9790377at2"/>
<protein>
    <submittedName>
        <fullName evidence="2">Type I restriction enzyme HsdR N-terminal domain-containing protein</fullName>
    </submittedName>
</protein>
<name>A0A3M9NFL0_9BACT</name>
<organism evidence="2 3">
    <name type="scientific">Hanamia caeni</name>
    <dbReference type="NCBI Taxonomy" id="2294116"/>
    <lineage>
        <taxon>Bacteria</taxon>
        <taxon>Pseudomonadati</taxon>
        <taxon>Bacteroidota</taxon>
        <taxon>Chitinophagia</taxon>
        <taxon>Chitinophagales</taxon>
        <taxon>Chitinophagaceae</taxon>
        <taxon>Hanamia</taxon>
    </lineage>
</organism>
<dbReference type="AlphaFoldDB" id="A0A3M9NFL0"/>
<dbReference type="Gene3D" id="3.90.1570.30">
    <property type="match status" value="1"/>
</dbReference>
<dbReference type="Pfam" id="PF13588">
    <property type="entry name" value="HSDR_N_2"/>
    <property type="match status" value="1"/>
</dbReference>